<evidence type="ECO:0000313" key="3">
    <source>
        <dbReference type="Proteomes" id="UP001144673"/>
    </source>
</evidence>
<keyword evidence="3" id="KW-1185">Reference proteome</keyword>
<dbReference type="Proteomes" id="UP001144673">
    <property type="component" value="Chromosome 3"/>
</dbReference>
<reference evidence="2" key="1">
    <citation type="journal article" date="2023" name="Access Microbiol">
        <title>De-novo genome assembly for Akanthomyces muscarius, a biocontrol agent of insect agricultural pests.</title>
        <authorList>
            <person name="Erdos Z."/>
            <person name="Studholme D.J."/>
            <person name="Raymond B."/>
            <person name="Sharma M."/>
        </authorList>
    </citation>
    <scope>NUCLEOTIDE SEQUENCE</scope>
    <source>
        <strain evidence="2">Ve6</strain>
    </source>
</reference>
<sequence>MAAHLLPPVFLLTIISADPILVEPENVTNSAHRLVIQDPHLLLLLSIAKKDLHSPQRVFNRWPFYTGRLYTALNLSTFQFSTLGQATKPRLANAITNGEASIETAAHHRILRRAVSSSLPRPASFV</sequence>
<dbReference type="GeneID" id="80889091"/>
<gene>
    <name evidence="2" type="ORF">LMH87_001932</name>
</gene>
<name>A0A9W8UGL9_AKAMU</name>
<proteinExistence type="predicted"/>
<dbReference type="AlphaFoldDB" id="A0A9W8UGL9"/>
<dbReference type="KEGG" id="amus:LMH87_001932"/>
<feature type="signal peptide" evidence="1">
    <location>
        <begin position="1"/>
        <end position="17"/>
    </location>
</feature>
<keyword evidence="1" id="KW-0732">Signal</keyword>
<dbReference type="EMBL" id="JAJHUN010000010">
    <property type="protein sequence ID" value="KAJ4147411.1"/>
    <property type="molecule type" value="Genomic_DNA"/>
</dbReference>
<feature type="chain" id="PRO_5040911008" description="Secreted protein" evidence="1">
    <location>
        <begin position="18"/>
        <end position="126"/>
    </location>
</feature>
<evidence type="ECO:0008006" key="4">
    <source>
        <dbReference type="Google" id="ProtNLM"/>
    </source>
</evidence>
<evidence type="ECO:0000256" key="1">
    <source>
        <dbReference type="SAM" id="SignalP"/>
    </source>
</evidence>
<accession>A0A9W8UGL9</accession>
<evidence type="ECO:0000313" key="2">
    <source>
        <dbReference type="EMBL" id="KAJ4147411.1"/>
    </source>
</evidence>
<protein>
    <recommendedName>
        <fullName evidence="4">Secreted protein</fullName>
    </recommendedName>
</protein>
<dbReference type="RefSeq" id="XP_056050352.1">
    <property type="nucleotide sequence ID" value="XM_056193298.1"/>
</dbReference>
<organism evidence="2 3">
    <name type="scientific">Akanthomyces muscarius</name>
    <name type="common">Entomopathogenic fungus</name>
    <name type="synonym">Lecanicillium muscarium</name>
    <dbReference type="NCBI Taxonomy" id="2231603"/>
    <lineage>
        <taxon>Eukaryota</taxon>
        <taxon>Fungi</taxon>
        <taxon>Dikarya</taxon>
        <taxon>Ascomycota</taxon>
        <taxon>Pezizomycotina</taxon>
        <taxon>Sordariomycetes</taxon>
        <taxon>Hypocreomycetidae</taxon>
        <taxon>Hypocreales</taxon>
        <taxon>Cordycipitaceae</taxon>
        <taxon>Akanthomyces</taxon>
    </lineage>
</organism>
<comment type="caution">
    <text evidence="2">The sequence shown here is derived from an EMBL/GenBank/DDBJ whole genome shotgun (WGS) entry which is preliminary data.</text>
</comment>